<dbReference type="EC" id="2.3.1.180" evidence="9"/>
<dbReference type="InterPro" id="IPR013751">
    <property type="entry name" value="ACP_syn_III_N"/>
</dbReference>
<comment type="similarity">
    <text evidence="1 9">Belongs to the thiolase-like superfamily. FabH family.</text>
</comment>
<evidence type="ECO:0000256" key="1">
    <source>
        <dbReference type="ARBA" id="ARBA00008642"/>
    </source>
</evidence>
<accession>A0A1M4VWS2</accession>
<dbReference type="Pfam" id="PF08545">
    <property type="entry name" value="ACP_syn_III"/>
    <property type="match status" value="1"/>
</dbReference>
<organism evidence="12 13">
    <name type="scientific">Alkalibacter saccharofermentans DSM 14828</name>
    <dbReference type="NCBI Taxonomy" id="1120975"/>
    <lineage>
        <taxon>Bacteria</taxon>
        <taxon>Bacillati</taxon>
        <taxon>Bacillota</taxon>
        <taxon>Clostridia</taxon>
        <taxon>Eubacteriales</taxon>
        <taxon>Eubacteriaceae</taxon>
        <taxon>Alkalibacter</taxon>
    </lineage>
</organism>
<sequence>MKTSKIIAVGKALAQKTVTNDDLSALVDTNDQWIKSRTGIEQRRISVDESTTDLAYRASLDAMKNGNIDPNTIDMIIVATISPDSFMPSTASMLQYKLGINDRHVMAFDLNAACTGLIYGIQTAHKFIQTKTVKRALVVGAETLSRTLNWEDRSTCVLFGDGAGAVVLETSDTGIISDYTNSRGDVDMNLALPALPLRSPFTGENTCLPSWMSMNGAEIFKFATFAVKDSVDYVLNQADLDISDIKYIVPHQANERIIGKVAKVMGLPKDKFFINLMEHGNTSSASIGIALAEMMEKGLVAAGDKVILTGFGGGLTWGAILHEF</sequence>
<reference evidence="12 13" key="1">
    <citation type="submission" date="2016-11" db="EMBL/GenBank/DDBJ databases">
        <authorList>
            <person name="Jaros S."/>
            <person name="Januszkiewicz K."/>
            <person name="Wedrychowicz H."/>
        </authorList>
    </citation>
    <scope>NUCLEOTIDE SEQUENCE [LARGE SCALE GENOMIC DNA]</scope>
    <source>
        <strain evidence="12 13">DSM 14828</strain>
    </source>
</reference>
<dbReference type="GO" id="GO:0006633">
    <property type="term" value="P:fatty acid biosynthetic process"/>
    <property type="evidence" value="ECO:0007669"/>
    <property type="project" value="UniProtKB-UniRule"/>
</dbReference>
<dbReference type="STRING" id="1120975.SAMN02746064_01087"/>
<gene>
    <name evidence="9" type="primary">fabH</name>
    <name evidence="12" type="ORF">SAMN02746064_01087</name>
</gene>
<feature type="region of interest" description="ACP-binding" evidence="9">
    <location>
        <begin position="252"/>
        <end position="256"/>
    </location>
</feature>
<keyword evidence="6 9" id="KW-0443">Lipid metabolism</keyword>
<dbReference type="PANTHER" id="PTHR34069">
    <property type="entry name" value="3-OXOACYL-[ACYL-CARRIER-PROTEIN] SYNTHASE 3"/>
    <property type="match status" value="1"/>
</dbReference>
<evidence type="ECO:0000259" key="11">
    <source>
        <dbReference type="Pfam" id="PF08545"/>
    </source>
</evidence>
<evidence type="ECO:0000256" key="2">
    <source>
        <dbReference type="ARBA" id="ARBA00022490"/>
    </source>
</evidence>
<dbReference type="EMBL" id="FQTU01000006">
    <property type="protein sequence ID" value="SHE73484.1"/>
    <property type="molecule type" value="Genomic_DNA"/>
</dbReference>
<comment type="subcellular location">
    <subcellularLocation>
        <location evidence="9">Cytoplasm</location>
    </subcellularLocation>
</comment>
<dbReference type="AlphaFoldDB" id="A0A1M4VWS2"/>
<keyword evidence="3 9" id="KW-0444">Lipid biosynthesis</keyword>
<keyword evidence="7 9" id="KW-0275">Fatty acid biosynthesis</keyword>
<comment type="subunit">
    <text evidence="9">Homodimer.</text>
</comment>
<comment type="catalytic activity">
    <reaction evidence="9">
        <text>malonyl-[ACP] + acetyl-CoA + H(+) = 3-oxobutanoyl-[ACP] + CO2 + CoA</text>
        <dbReference type="Rhea" id="RHEA:12080"/>
        <dbReference type="Rhea" id="RHEA-COMP:9623"/>
        <dbReference type="Rhea" id="RHEA-COMP:9625"/>
        <dbReference type="ChEBI" id="CHEBI:15378"/>
        <dbReference type="ChEBI" id="CHEBI:16526"/>
        <dbReference type="ChEBI" id="CHEBI:57287"/>
        <dbReference type="ChEBI" id="CHEBI:57288"/>
        <dbReference type="ChEBI" id="CHEBI:78449"/>
        <dbReference type="ChEBI" id="CHEBI:78450"/>
        <dbReference type="EC" id="2.3.1.180"/>
    </reaction>
</comment>
<feature type="domain" description="Beta-ketoacyl-[acyl-carrier-protein] synthase III C-terminal" evidence="10">
    <location>
        <begin position="235"/>
        <end position="322"/>
    </location>
</feature>
<feature type="domain" description="Beta-ketoacyl-[acyl-carrier-protein] synthase III N-terminal" evidence="11">
    <location>
        <begin position="108"/>
        <end position="177"/>
    </location>
</feature>
<comment type="pathway">
    <text evidence="9">Lipid metabolism; fatty acid biosynthesis.</text>
</comment>
<keyword evidence="2 9" id="KW-0963">Cytoplasm</keyword>
<evidence type="ECO:0000256" key="8">
    <source>
        <dbReference type="ARBA" id="ARBA00023315"/>
    </source>
</evidence>
<keyword evidence="4 9" id="KW-0808">Transferase</keyword>
<keyword evidence="5 9" id="KW-0276">Fatty acid metabolism</keyword>
<evidence type="ECO:0000256" key="5">
    <source>
        <dbReference type="ARBA" id="ARBA00022832"/>
    </source>
</evidence>
<keyword evidence="9" id="KW-0511">Multifunctional enzyme</keyword>
<keyword evidence="13" id="KW-1185">Reference proteome</keyword>
<evidence type="ECO:0000259" key="10">
    <source>
        <dbReference type="Pfam" id="PF08541"/>
    </source>
</evidence>
<dbReference type="PANTHER" id="PTHR34069:SF2">
    <property type="entry name" value="BETA-KETOACYL-[ACYL-CARRIER-PROTEIN] SYNTHASE III"/>
    <property type="match status" value="1"/>
</dbReference>
<dbReference type="HAMAP" id="MF_01815">
    <property type="entry name" value="FabH"/>
    <property type="match status" value="1"/>
</dbReference>
<dbReference type="GO" id="GO:0005737">
    <property type="term" value="C:cytoplasm"/>
    <property type="evidence" value="ECO:0007669"/>
    <property type="project" value="UniProtKB-SubCell"/>
</dbReference>
<dbReference type="Gene3D" id="3.40.47.10">
    <property type="match status" value="1"/>
</dbReference>
<dbReference type="CDD" id="cd00830">
    <property type="entry name" value="KAS_III"/>
    <property type="match status" value="1"/>
</dbReference>
<keyword evidence="8 9" id="KW-0012">Acyltransferase</keyword>
<dbReference type="Pfam" id="PF08541">
    <property type="entry name" value="ACP_syn_III_C"/>
    <property type="match status" value="1"/>
</dbReference>
<evidence type="ECO:0000313" key="13">
    <source>
        <dbReference type="Proteomes" id="UP000184251"/>
    </source>
</evidence>
<evidence type="ECO:0000256" key="4">
    <source>
        <dbReference type="ARBA" id="ARBA00022679"/>
    </source>
</evidence>
<proteinExistence type="inferred from homology"/>
<comment type="domain">
    <text evidence="9">The last Arg residue of the ACP-binding site is essential for the weak association between ACP/AcpP and FabH.</text>
</comment>
<comment type="function">
    <text evidence="9">Catalyzes the condensation reaction of fatty acid synthesis by the addition to an acyl acceptor of two carbons from malonyl-ACP. Catalyzes the first condensation reaction which initiates fatty acid synthesis and may therefore play a role in governing the total rate of fatty acid production. Possesses both acetoacetyl-ACP synthase and acetyl transacylase activities. Its substrate specificity determines the biosynthesis of branched-chain and/or straight-chain of fatty acids.</text>
</comment>
<dbReference type="SUPFAM" id="SSF53901">
    <property type="entry name" value="Thiolase-like"/>
    <property type="match status" value="1"/>
</dbReference>
<dbReference type="Proteomes" id="UP000184251">
    <property type="component" value="Unassembled WGS sequence"/>
</dbReference>
<protein>
    <recommendedName>
        <fullName evidence="9">Beta-ketoacyl-[acyl-carrier-protein] synthase III</fullName>
        <shortName evidence="9">Beta-ketoacyl-ACP synthase III</shortName>
        <shortName evidence="9">KAS III</shortName>
        <ecNumber evidence="9">2.3.1.180</ecNumber>
    </recommendedName>
    <alternativeName>
        <fullName evidence="9">3-oxoacyl-[acyl-carrier-protein] synthase 3</fullName>
    </alternativeName>
    <alternativeName>
        <fullName evidence="9">3-oxoacyl-[acyl-carrier-protein] synthase III</fullName>
    </alternativeName>
</protein>
<dbReference type="UniPathway" id="UPA00094"/>
<feature type="active site" evidence="9">
    <location>
        <position position="114"/>
    </location>
</feature>
<evidence type="ECO:0000256" key="7">
    <source>
        <dbReference type="ARBA" id="ARBA00023160"/>
    </source>
</evidence>
<dbReference type="InterPro" id="IPR004655">
    <property type="entry name" value="FabH"/>
</dbReference>
<feature type="active site" evidence="9">
    <location>
        <position position="251"/>
    </location>
</feature>
<evidence type="ECO:0000313" key="12">
    <source>
        <dbReference type="EMBL" id="SHE73484.1"/>
    </source>
</evidence>
<evidence type="ECO:0000256" key="6">
    <source>
        <dbReference type="ARBA" id="ARBA00023098"/>
    </source>
</evidence>
<evidence type="ECO:0000256" key="3">
    <source>
        <dbReference type="ARBA" id="ARBA00022516"/>
    </source>
</evidence>
<dbReference type="InterPro" id="IPR016039">
    <property type="entry name" value="Thiolase-like"/>
</dbReference>
<dbReference type="GO" id="GO:0033818">
    <property type="term" value="F:beta-ketoacyl-acyl-carrier-protein synthase III activity"/>
    <property type="evidence" value="ECO:0007669"/>
    <property type="project" value="UniProtKB-UniRule"/>
</dbReference>
<dbReference type="InterPro" id="IPR013747">
    <property type="entry name" value="ACP_syn_III_C"/>
</dbReference>
<feature type="active site" evidence="9">
    <location>
        <position position="281"/>
    </location>
</feature>
<dbReference type="OrthoDB" id="9815506at2"/>
<dbReference type="GO" id="GO:0044550">
    <property type="term" value="P:secondary metabolite biosynthetic process"/>
    <property type="evidence" value="ECO:0007669"/>
    <property type="project" value="TreeGrafter"/>
</dbReference>
<dbReference type="RefSeq" id="WP_073270074.1">
    <property type="nucleotide sequence ID" value="NZ_FQTU01000006.1"/>
</dbReference>
<evidence type="ECO:0000256" key="9">
    <source>
        <dbReference type="HAMAP-Rule" id="MF_01815"/>
    </source>
</evidence>
<dbReference type="GO" id="GO:0004315">
    <property type="term" value="F:3-oxoacyl-[acyl-carrier-protein] synthase activity"/>
    <property type="evidence" value="ECO:0007669"/>
    <property type="project" value="InterPro"/>
</dbReference>
<dbReference type="NCBIfam" id="TIGR00747">
    <property type="entry name" value="fabH"/>
    <property type="match status" value="1"/>
</dbReference>
<name>A0A1M4VWS2_9FIRM</name>
<dbReference type="NCBIfam" id="NF006829">
    <property type="entry name" value="PRK09352.1"/>
    <property type="match status" value="1"/>
</dbReference>